<sequence>MQSRQFIFIHFHTGGIFMAKAKLTLKQEADMLSAVNQIKELEAAGKQLKKQADELRSQVKAMMDKKHLEEMDVGNFTVRYTTVVSSRFDSRAFQETHQALYDQYCVASESKRFTIS</sequence>
<comment type="caution">
    <text evidence="2">The sequence shown here is derived from an EMBL/GenBank/DDBJ whole genome shotgun (WGS) entry which is preliminary data.</text>
</comment>
<protein>
    <submittedName>
        <fullName evidence="2">Uncharacterized protein</fullName>
    </submittedName>
</protein>
<reference evidence="2 3" key="1">
    <citation type="submission" date="2013-07" db="EMBL/GenBank/DDBJ databases">
        <authorList>
            <person name="Weinstock G."/>
            <person name="Sodergren E."/>
            <person name="Wylie T."/>
            <person name="Fulton L."/>
            <person name="Fulton R."/>
            <person name="Fronick C."/>
            <person name="O'Laughlin M."/>
            <person name="Godfrey J."/>
            <person name="Miner T."/>
            <person name="Herter B."/>
            <person name="Appelbaum E."/>
            <person name="Cordes M."/>
            <person name="Lek S."/>
            <person name="Wollam A."/>
            <person name="Pepin K.H."/>
            <person name="Palsikar V.B."/>
            <person name="Mitreva M."/>
            <person name="Wilson R.K."/>
        </authorList>
    </citation>
    <scope>NUCLEOTIDE SEQUENCE [LARGE SCALE GENOMIC DNA]</scope>
    <source>
        <strain evidence="2 3">ATCC 27760</strain>
    </source>
</reference>
<evidence type="ECO:0000313" key="3">
    <source>
        <dbReference type="Proteomes" id="UP000016662"/>
    </source>
</evidence>
<proteinExistence type="predicted"/>
<evidence type="ECO:0000313" key="2">
    <source>
        <dbReference type="EMBL" id="ERJ94742.1"/>
    </source>
</evidence>
<name>U2KR33_9FIRM</name>
<evidence type="ECO:0000256" key="1">
    <source>
        <dbReference type="SAM" id="Coils"/>
    </source>
</evidence>
<dbReference type="HOGENOM" id="CLU_169015_0_0_9"/>
<organism evidence="2 3">
    <name type="scientific">Ruminococcus callidus ATCC 27760</name>
    <dbReference type="NCBI Taxonomy" id="411473"/>
    <lineage>
        <taxon>Bacteria</taxon>
        <taxon>Bacillati</taxon>
        <taxon>Bacillota</taxon>
        <taxon>Clostridia</taxon>
        <taxon>Eubacteriales</taxon>
        <taxon>Oscillospiraceae</taxon>
        <taxon>Ruminococcus</taxon>
    </lineage>
</organism>
<keyword evidence="1" id="KW-0175">Coiled coil</keyword>
<dbReference type="AlphaFoldDB" id="U2KR33"/>
<keyword evidence="3" id="KW-1185">Reference proteome</keyword>
<dbReference type="STRING" id="411473.RUMCAL_01911"/>
<feature type="coiled-coil region" evidence="1">
    <location>
        <begin position="31"/>
        <end position="65"/>
    </location>
</feature>
<accession>U2KR33</accession>
<gene>
    <name evidence="2" type="ORF">RUMCAL_01911</name>
</gene>
<dbReference type="EMBL" id="AWVF01000236">
    <property type="protein sequence ID" value="ERJ94742.1"/>
    <property type="molecule type" value="Genomic_DNA"/>
</dbReference>
<dbReference type="PATRIC" id="fig|411473.3.peg.1571"/>
<dbReference type="Proteomes" id="UP000016662">
    <property type="component" value="Unassembled WGS sequence"/>
</dbReference>